<reference evidence="1" key="1">
    <citation type="submission" date="2021-02" db="EMBL/GenBank/DDBJ databases">
        <authorList>
            <person name="Nowell W R."/>
        </authorList>
    </citation>
    <scope>NUCLEOTIDE SEQUENCE</scope>
</reference>
<evidence type="ECO:0000313" key="2">
    <source>
        <dbReference type="Proteomes" id="UP000663862"/>
    </source>
</evidence>
<dbReference type="GO" id="GO:0003676">
    <property type="term" value="F:nucleic acid binding"/>
    <property type="evidence" value="ECO:0007669"/>
    <property type="project" value="InterPro"/>
</dbReference>
<dbReference type="AlphaFoldDB" id="A0A821B840"/>
<proteinExistence type="predicted"/>
<dbReference type="PANTHER" id="PTHR37984:SF15">
    <property type="entry name" value="INTEGRASE CATALYTIC DOMAIN-CONTAINING PROTEIN"/>
    <property type="match status" value="1"/>
</dbReference>
<dbReference type="EMBL" id="CAJOBQ010002908">
    <property type="protein sequence ID" value="CAF4584727.1"/>
    <property type="molecule type" value="Genomic_DNA"/>
</dbReference>
<sequence>MWTEFASTAVAWADCLRLCNDRGRRPISFEVRLSFEYKINNYLSVFIKKETETNDHGYLSTIPCTDQPIMWIHSSLVETNDTYLQTLRQVNEIVQDYLPYSCHLISSFMPQLAKLHSYENNNWDEYLSPAVFAYNTGIHSTTQYSPFQLQFGREPRLPIDKPSSTYLFHKPNDYYAQLQKSLNIIHKLAHTTIIQQQAQYKQSYDKYRSDPIYDINDQVLTKFHGSRSKLDPRYSITPRIIIKKQHPIYWVEDQTTQIVHRVHVNDIRPIVFASA</sequence>
<dbReference type="InterPro" id="IPR036397">
    <property type="entry name" value="RNaseH_sf"/>
</dbReference>
<gene>
    <name evidence="1" type="ORF">TSG867_LOCUS26810</name>
</gene>
<name>A0A821B840_9BILA</name>
<dbReference type="InterPro" id="IPR050951">
    <property type="entry name" value="Retrovirus_Pol_polyprotein"/>
</dbReference>
<evidence type="ECO:0000313" key="1">
    <source>
        <dbReference type="EMBL" id="CAF4584727.1"/>
    </source>
</evidence>
<dbReference type="Proteomes" id="UP000663862">
    <property type="component" value="Unassembled WGS sequence"/>
</dbReference>
<organism evidence="1 2">
    <name type="scientific">Rotaria socialis</name>
    <dbReference type="NCBI Taxonomy" id="392032"/>
    <lineage>
        <taxon>Eukaryota</taxon>
        <taxon>Metazoa</taxon>
        <taxon>Spiralia</taxon>
        <taxon>Gnathifera</taxon>
        <taxon>Rotifera</taxon>
        <taxon>Eurotatoria</taxon>
        <taxon>Bdelloidea</taxon>
        <taxon>Philodinida</taxon>
        <taxon>Philodinidae</taxon>
        <taxon>Rotaria</taxon>
    </lineage>
</organism>
<protein>
    <submittedName>
        <fullName evidence="1">Uncharacterized protein</fullName>
    </submittedName>
</protein>
<dbReference type="Gene3D" id="3.30.420.10">
    <property type="entry name" value="Ribonuclease H-like superfamily/Ribonuclease H"/>
    <property type="match status" value="1"/>
</dbReference>
<comment type="caution">
    <text evidence="1">The sequence shown here is derived from an EMBL/GenBank/DDBJ whole genome shotgun (WGS) entry which is preliminary data.</text>
</comment>
<accession>A0A821B840</accession>
<dbReference type="PANTHER" id="PTHR37984">
    <property type="entry name" value="PROTEIN CBG26694"/>
    <property type="match status" value="1"/>
</dbReference>